<dbReference type="PROSITE" id="PS50011">
    <property type="entry name" value="PROTEIN_KINASE_DOM"/>
    <property type="match status" value="1"/>
</dbReference>
<keyword evidence="10" id="KW-1185">Reference proteome</keyword>
<evidence type="ECO:0000256" key="6">
    <source>
        <dbReference type="SAM" id="MobiDB-lite"/>
    </source>
</evidence>
<evidence type="ECO:0000256" key="1">
    <source>
        <dbReference type="ARBA" id="ARBA00022679"/>
    </source>
</evidence>
<accession>A0ABW1H6S8</accession>
<protein>
    <submittedName>
        <fullName evidence="9">Protein kinase</fullName>
    </submittedName>
</protein>
<keyword evidence="1" id="KW-0808">Transferase</keyword>
<dbReference type="Gene3D" id="1.10.510.10">
    <property type="entry name" value="Transferase(Phosphotransferase) domain 1"/>
    <property type="match status" value="1"/>
</dbReference>
<dbReference type="InterPro" id="IPR011009">
    <property type="entry name" value="Kinase-like_dom_sf"/>
</dbReference>
<dbReference type="PANTHER" id="PTHR43289">
    <property type="entry name" value="MITOGEN-ACTIVATED PROTEIN KINASE KINASE KINASE 20-RELATED"/>
    <property type="match status" value="1"/>
</dbReference>
<dbReference type="RefSeq" id="WP_377510245.1">
    <property type="nucleotide sequence ID" value="NZ_JBHSQS010000006.1"/>
</dbReference>
<feature type="binding site" evidence="5">
    <location>
        <position position="44"/>
    </location>
    <ligand>
        <name>ATP</name>
        <dbReference type="ChEBI" id="CHEBI:30616"/>
    </ligand>
</feature>
<dbReference type="PROSITE" id="PS00107">
    <property type="entry name" value="PROTEIN_KINASE_ATP"/>
    <property type="match status" value="1"/>
</dbReference>
<dbReference type="InterPro" id="IPR017441">
    <property type="entry name" value="Protein_kinase_ATP_BS"/>
</dbReference>
<dbReference type="CDD" id="cd14014">
    <property type="entry name" value="STKc_PknB_like"/>
    <property type="match status" value="1"/>
</dbReference>
<feature type="region of interest" description="Disordered" evidence="6">
    <location>
        <begin position="349"/>
        <end position="408"/>
    </location>
</feature>
<dbReference type="EMBL" id="JBHSQS010000006">
    <property type="protein sequence ID" value="MFC5924147.1"/>
    <property type="molecule type" value="Genomic_DNA"/>
</dbReference>
<evidence type="ECO:0000313" key="9">
    <source>
        <dbReference type="EMBL" id="MFC5924147.1"/>
    </source>
</evidence>
<dbReference type="GO" id="GO:0016301">
    <property type="term" value="F:kinase activity"/>
    <property type="evidence" value="ECO:0007669"/>
    <property type="project" value="UniProtKB-KW"/>
</dbReference>
<evidence type="ECO:0000256" key="4">
    <source>
        <dbReference type="ARBA" id="ARBA00022840"/>
    </source>
</evidence>
<dbReference type="InterPro" id="IPR008266">
    <property type="entry name" value="Tyr_kinase_AS"/>
</dbReference>
<evidence type="ECO:0000256" key="5">
    <source>
        <dbReference type="PROSITE-ProRule" id="PRU10141"/>
    </source>
</evidence>
<feature type="domain" description="Protein kinase" evidence="8">
    <location>
        <begin position="16"/>
        <end position="270"/>
    </location>
</feature>
<gene>
    <name evidence="9" type="ORF">ACFQGL_12415</name>
</gene>
<organism evidence="9 10">
    <name type="scientific">Micromonospora vulcania</name>
    <dbReference type="NCBI Taxonomy" id="1441873"/>
    <lineage>
        <taxon>Bacteria</taxon>
        <taxon>Bacillati</taxon>
        <taxon>Actinomycetota</taxon>
        <taxon>Actinomycetes</taxon>
        <taxon>Micromonosporales</taxon>
        <taxon>Micromonosporaceae</taxon>
        <taxon>Micromonospora</taxon>
    </lineage>
</organism>
<dbReference type="InterPro" id="IPR000719">
    <property type="entry name" value="Prot_kinase_dom"/>
</dbReference>
<name>A0ABW1H6S8_9ACTN</name>
<feature type="compositionally biased region" description="Low complexity" evidence="6">
    <location>
        <begin position="368"/>
        <end position="406"/>
    </location>
</feature>
<keyword evidence="2 5" id="KW-0547">Nucleotide-binding</keyword>
<proteinExistence type="predicted"/>
<feature type="compositionally biased region" description="Polar residues" evidence="6">
    <location>
        <begin position="355"/>
        <end position="367"/>
    </location>
</feature>
<evidence type="ECO:0000313" key="10">
    <source>
        <dbReference type="Proteomes" id="UP001596226"/>
    </source>
</evidence>
<evidence type="ECO:0000256" key="7">
    <source>
        <dbReference type="SAM" id="Phobius"/>
    </source>
</evidence>
<evidence type="ECO:0000259" key="8">
    <source>
        <dbReference type="PROSITE" id="PS50011"/>
    </source>
</evidence>
<comment type="caution">
    <text evidence="9">The sequence shown here is derived from an EMBL/GenBank/DDBJ whole genome shotgun (WGS) entry which is preliminary data.</text>
</comment>
<keyword evidence="7" id="KW-0812">Transmembrane</keyword>
<dbReference type="SUPFAM" id="SSF56112">
    <property type="entry name" value="Protein kinase-like (PK-like)"/>
    <property type="match status" value="1"/>
</dbReference>
<keyword evidence="7" id="KW-0472">Membrane</keyword>
<dbReference type="Gene3D" id="3.30.200.20">
    <property type="entry name" value="Phosphorylase Kinase, domain 1"/>
    <property type="match status" value="1"/>
</dbReference>
<dbReference type="Proteomes" id="UP001596226">
    <property type="component" value="Unassembled WGS sequence"/>
</dbReference>
<dbReference type="Pfam" id="PF00069">
    <property type="entry name" value="Pkinase"/>
    <property type="match status" value="1"/>
</dbReference>
<sequence length="526" mass="54435">MLTRLTSDDPQQISGYRIRARLGAGGMGQVYLSFTPGGRAVALKVVRREYAEDGDFRQRFAQEVQAAQRVHGVYTAQVIDAGTDAGTPWLASAYVPGPTLLEAVREHGPLPVDAARSMIAAVAQSLQAIHAAGVVHRDLTPRNILLAADGPRVIDFGIARAIDATHLTISQTPIGTPSFMSPEQANGTSVAPASDVFTLAAVGFFAATGRAAFGEGNYLSVLRRVSEAEPDLTGCPAELRELFESCLLKDPTARPTTADIIEACGGAPRFEADWLPKPVAATVAAYGAALASVVAVPAPPVVRPGPSGPTPPLAAPHPTPRRRGRQVLLAAALGLAVLAGGVAIGVKMRPDSTGDRTNSSNADQPTNSPAAAQSATGTPPASPPASQVSPAPTTSGATTPGTAGAPRVQWTGMVRINDHGIDLDTVPPAVDPAEWEDVDAARSYSGGPLGTEKIAKWTGAGEPTPQQCRELVLTQGTDQLNVANKEVFCLRTSQARMALLVITATSGNTGTGVWATATVWEKASDS</sequence>
<keyword evidence="3 9" id="KW-0418">Kinase</keyword>
<reference evidence="10" key="1">
    <citation type="journal article" date="2019" name="Int. J. Syst. Evol. Microbiol.">
        <title>The Global Catalogue of Microorganisms (GCM) 10K type strain sequencing project: providing services to taxonomists for standard genome sequencing and annotation.</title>
        <authorList>
            <consortium name="The Broad Institute Genomics Platform"/>
            <consortium name="The Broad Institute Genome Sequencing Center for Infectious Disease"/>
            <person name="Wu L."/>
            <person name="Ma J."/>
        </authorList>
    </citation>
    <scope>NUCLEOTIDE SEQUENCE [LARGE SCALE GENOMIC DNA]</scope>
    <source>
        <strain evidence="10">CGMCC 4.7144</strain>
    </source>
</reference>
<keyword evidence="7" id="KW-1133">Transmembrane helix</keyword>
<dbReference type="PROSITE" id="PS00109">
    <property type="entry name" value="PROTEIN_KINASE_TYR"/>
    <property type="match status" value="1"/>
</dbReference>
<dbReference type="PANTHER" id="PTHR43289:SF34">
    <property type="entry name" value="SERINE_THREONINE-PROTEIN KINASE YBDM-RELATED"/>
    <property type="match status" value="1"/>
</dbReference>
<keyword evidence="4 5" id="KW-0067">ATP-binding</keyword>
<evidence type="ECO:0000256" key="2">
    <source>
        <dbReference type="ARBA" id="ARBA00022741"/>
    </source>
</evidence>
<feature type="transmembrane region" description="Helical" evidence="7">
    <location>
        <begin position="327"/>
        <end position="346"/>
    </location>
</feature>
<evidence type="ECO:0000256" key="3">
    <source>
        <dbReference type="ARBA" id="ARBA00022777"/>
    </source>
</evidence>